<keyword evidence="9" id="KW-0812">Transmembrane</keyword>
<dbReference type="Gene3D" id="1.20.5.170">
    <property type="match status" value="1"/>
</dbReference>
<dbReference type="Proteomes" id="UP001107558">
    <property type="component" value="Chromosome 2"/>
</dbReference>
<evidence type="ECO:0000256" key="8">
    <source>
        <dbReference type="SAM" id="MobiDB-lite"/>
    </source>
</evidence>
<dbReference type="AlphaFoldDB" id="A0A9J6C7Q0"/>
<keyword evidence="6" id="KW-0539">Nucleus</keyword>
<dbReference type="GO" id="GO:0000981">
    <property type="term" value="F:DNA-binding transcription factor activity, RNA polymerase II-specific"/>
    <property type="evidence" value="ECO:0007669"/>
    <property type="project" value="TreeGrafter"/>
</dbReference>
<dbReference type="GO" id="GO:0000978">
    <property type="term" value="F:RNA polymerase II cis-regulatory region sequence-specific DNA binding"/>
    <property type="evidence" value="ECO:0007669"/>
    <property type="project" value="TreeGrafter"/>
</dbReference>
<dbReference type="GO" id="GO:0030968">
    <property type="term" value="P:endoplasmic reticulum unfolded protein response"/>
    <property type="evidence" value="ECO:0007669"/>
    <property type="project" value="TreeGrafter"/>
</dbReference>
<evidence type="ECO:0000256" key="7">
    <source>
        <dbReference type="SAM" id="Coils"/>
    </source>
</evidence>
<dbReference type="PROSITE" id="PS50217">
    <property type="entry name" value="BZIP"/>
    <property type="match status" value="1"/>
</dbReference>
<protein>
    <recommendedName>
        <fullName evidence="10">BZIP domain-containing protein</fullName>
    </recommendedName>
</protein>
<feature type="region of interest" description="Disordered" evidence="8">
    <location>
        <begin position="361"/>
        <end position="382"/>
    </location>
</feature>
<keyword evidence="9" id="KW-0472">Membrane</keyword>
<accession>A0A9J6C7Q0</accession>
<evidence type="ECO:0000259" key="10">
    <source>
        <dbReference type="PROSITE" id="PS50217"/>
    </source>
</evidence>
<comment type="caution">
    <text evidence="11">The sequence shown here is derived from an EMBL/GenBank/DDBJ whole genome shotgun (WGS) entry which is preliminary data.</text>
</comment>
<proteinExistence type="inferred from homology"/>
<keyword evidence="7" id="KW-0175">Coiled coil</keyword>
<gene>
    <name evidence="11" type="ORF">PVAND_007768</name>
</gene>
<feature type="compositionally biased region" description="Basic residues" evidence="8">
    <location>
        <begin position="363"/>
        <end position="376"/>
    </location>
</feature>
<organism evidence="11 12">
    <name type="scientific">Polypedilum vanderplanki</name>
    <name type="common">Sleeping chironomid midge</name>
    <dbReference type="NCBI Taxonomy" id="319348"/>
    <lineage>
        <taxon>Eukaryota</taxon>
        <taxon>Metazoa</taxon>
        <taxon>Ecdysozoa</taxon>
        <taxon>Arthropoda</taxon>
        <taxon>Hexapoda</taxon>
        <taxon>Insecta</taxon>
        <taxon>Pterygota</taxon>
        <taxon>Neoptera</taxon>
        <taxon>Endopterygota</taxon>
        <taxon>Diptera</taxon>
        <taxon>Nematocera</taxon>
        <taxon>Chironomoidea</taxon>
        <taxon>Chironomidae</taxon>
        <taxon>Chironominae</taxon>
        <taxon>Polypedilum</taxon>
        <taxon>Polypedilum</taxon>
    </lineage>
</organism>
<dbReference type="SUPFAM" id="SSF57959">
    <property type="entry name" value="Leucine zipper domain"/>
    <property type="match status" value="1"/>
</dbReference>
<sequence length="539" mass="61911">MDFLDFQINSIGSPSSDLNDIFKAENIIIDDNDNELNTINPDDFLNESFLSEFKTEIERKNFECSSNSSMNSFDNIYGSQMIQLTPPISPNPQPIIIDNNLYSNIRVIPIITATTSHHIVPQQQIERKIQPIIPKPSLSSSDSETTSQNYIISSKTNSPVDKAMIKQARLIRNRESALQSRRKKKEYLTNLEVENNSLRKENNMLKEENCQLKAKLKSYTNFTCRCASSISNKIPTIKNTGLLFALVLMIGFNLIPIGSFFTATNSIKKSQIAKPNVEFHSRHLLFVNVNNTTSDDIEEQNIKVPLYFNQTDRIRKANIENIRRWIPQPDLFNVSNLYDNFNFADSDEKLAKMLEKSRDQMKKHTKLKKKIPKKKASSSEKTENVPVQLYDSNFFKIHEFFEEINRKEDTFYLFSFRADHLLLPAIEKNFSQIIKMNLIMPRSNDSLTTSEKITMMQIETIILNTSLIEIAEKSIPGEFKTSSSYSNSTQTPTMCNESIQNVRNFEGTKNTQEPFKRAKFAPYFDLSLPSVSSSINSRK</sequence>
<dbReference type="InterPro" id="IPR046347">
    <property type="entry name" value="bZIP_sf"/>
</dbReference>
<dbReference type="PANTHER" id="PTHR46164">
    <property type="entry name" value="ATF6, ISOFORM C"/>
    <property type="match status" value="1"/>
</dbReference>
<comment type="similarity">
    <text evidence="2">Belongs to the bZIP family. ATF subfamily.</text>
</comment>
<evidence type="ECO:0000256" key="9">
    <source>
        <dbReference type="SAM" id="Phobius"/>
    </source>
</evidence>
<dbReference type="PANTHER" id="PTHR46164:SF3">
    <property type="entry name" value="ATF6, ISOFORM C"/>
    <property type="match status" value="1"/>
</dbReference>
<keyword evidence="3" id="KW-0805">Transcription regulation</keyword>
<dbReference type="Pfam" id="PF00170">
    <property type="entry name" value="bZIP_1"/>
    <property type="match status" value="1"/>
</dbReference>
<dbReference type="SMART" id="SM00338">
    <property type="entry name" value="BRLZ"/>
    <property type="match status" value="1"/>
</dbReference>
<keyword evidence="4" id="KW-0238">DNA-binding</keyword>
<dbReference type="EMBL" id="JADBJN010000002">
    <property type="protein sequence ID" value="KAG5678066.1"/>
    <property type="molecule type" value="Genomic_DNA"/>
</dbReference>
<evidence type="ECO:0000313" key="12">
    <source>
        <dbReference type="Proteomes" id="UP001107558"/>
    </source>
</evidence>
<reference evidence="11" key="1">
    <citation type="submission" date="2021-03" db="EMBL/GenBank/DDBJ databases">
        <title>Chromosome level genome of the anhydrobiotic midge Polypedilum vanderplanki.</title>
        <authorList>
            <person name="Yoshida Y."/>
            <person name="Kikawada T."/>
            <person name="Gusev O."/>
        </authorList>
    </citation>
    <scope>NUCLEOTIDE SEQUENCE</scope>
    <source>
        <strain evidence="11">NIAS01</strain>
        <tissue evidence="11">Whole body or cell culture</tissue>
    </source>
</reference>
<evidence type="ECO:0000313" key="11">
    <source>
        <dbReference type="EMBL" id="KAG5678066.1"/>
    </source>
</evidence>
<dbReference type="InterPro" id="IPR051882">
    <property type="entry name" value="ATF_bZIP_TF"/>
</dbReference>
<name>A0A9J6C7Q0_POLVA</name>
<evidence type="ECO:0000256" key="1">
    <source>
        <dbReference type="ARBA" id="ARBA00004167"/>
    </source>
</evidence>
<evidence type="ECO:0000256" key="5">
    <source>
        <dbReference type="ARBA" id="ARBA00023163"/>
    </source>
</evidence>
<feature type="coiled-coil region" evidence="7">
    <location>
        <begin position="181"/>
        <end position="208"/>
    </location>
</feature>
<keyword evidence="5" id="KW-0804">Transcription</keyword>
<comment type="subcellular location">
    <subcellularLocation>
        <location evidence="1">Membrane</location>
        <topology evidence="1">Single-pass membrane protein</topology>
    </subcellularLocation>
</comment>
<feature type="domain" description="BZIP" evidence="10">
    <location>
        <begin position="166"/>
        <end position="219"/>
    </location>
</feature>
<evidence type="ECO:0000256" key="2">
    <source>
        <dbReference type="ARBA" id="ARBA00009050"/>
    </source>
</evidence>
<dbReference type="InterPro" id="IPR004827">
    <property type="entry name" value="bZIP"/>
</dbReference>
<evidence type="ECO:0000256" key="6">
    <source>
        <dbReference type="ARBA" id="ARBA00023242"/>
    </source>
</evidence>
<evidence type="ECO:0000256" key="4">
    <source>
        <dbReference type="ARBA" id="ARBA00023125"/>
    </source>
</evidence>
<feature type="transmembrane region" description="Helical" evidence="9">
    <location>
        <begin position="242"/>
        <end position="264"/>
    </location>
</feature>
<keyword evidence="9" id="KW-1133">Transmembrane helix</keyword>
<evidence type="ECO:0000256" key="3">
    <source>
        <dbReference type="ARBA" id="ARBA00023015"/>
    </source>
</evidence>
<dbReference type="GO" id="GO:0005634">
    <property type="term" value="C:nucleus"/>
    <property type="evidence" value="ECO:0007669"/>
    <property type="project" value="UniProtKB-ARBA"/>
</dbReference>
<keyword evidence="12" id="KW-1185">Reference proteome</keyword>
<dbReference type="GO" id="GO:0016020">
    <property type="term" value="C:membrane"/>
    <property type="evidence" value="ECO:0007669"/>
    <property type="project" value="UniProtKB-SubCell"/>
</dbReference>
<dbReference type="OrthoDB" id="644067at2759"/>